<feature type="compositionally biased region" description="Basic residues" evidence="1">
    <location>
        <begin position="184"/>
        <end position="197"/>
    </location>
</feature>
<feature type="region of interest" description="Disordered" evidence="1">
    <location>
        <begin position="182"/>
        <end position="220"/>
    </location>
</feature>
<keyword evidence="2" id="KW-0732">Signal</keyword>
<evidence type="ECO:0000313" key="4">
    <source>
        <dbReference type="Proteomes" id="UP000237000"/>
    </source>
</evidence>
<dbReference type="InParanoid" id="A0A2P5E5P8"/>
<evidence type="ECO:0000256" key="1">
    <source>
        <dbReference type="SAM" id="MobiDB-lite"/>
    </source>
</evidence>
<organism evidence="3 4">
    <name type="scientific">Trema orientale</name>
    <name type="common">Charcoal tree</name>
    <name type="synonym">Celtis orientalis</name>
    <dbReference type="NCBI Taxonomy" id="63057"/>
    <lineage>
        <taxon>Eukaryota</taxon>
        <taxon>Viridiplantae</taxon>
        <taxon>Streptophyta</taxon>
        <taxon>Embryophyta</taxon>
        <taxon>Tracheophyta</taxon>
        <taxon>Spermatophyta</taxon>
        <taxon>Magnoliopsida</taxon>
        <taxon>eudicotyledons</taxon>
        <taxon>Gunneridae</taxon>
        <taxon>Pentapetalae</taxon>
        <taxon>rosids</taxon>
        <taxon>fabids</taxon>
        <taxon>Rosales</taxon>
        <taxon>Cannabaceae</taxon>
        <taxon>Trema</taxon>
    </lineage>
</organism>
<comment type="caution">
    <text evidence="3">The sequence shown here is derived from an EMBL/GenBank/DDBJ whole genome shotgun (WGS) entry which is preliminary data.</text>
</comment>
<evidence type="ECO:0008006" key="5">
    <source>
        <dbReference type="Google" id="ProtNLM"/>
    </source>
</evidence>
<evidence type="ECO:0000313" key="3">
    <source>
        <dbReference type="EMBL" id="PON80858.1"/>
    </source>
</evidence>
<protein>
    <recommendedName>
        <fullName evidence="5">Transmembrane protein</fullName>
    </recommendedName>
</protein>
<dbReference type="AlphaFoldDB" id="A0A2P5E5P8"/>
<dbReference type="OrthoDB" id="1293395at2759"/>
<feature type="chain" id="PRO_5015108314" description="Transmembrane protein" evidence="2">
    <location>
        <begin position="22"/>
        <end position="235"/>
    </location>
</feature>
<dbReference type="EMBL" id="JXTC01000230">
    <property type="protein sequence ID" value="PON80858.1"/>
    <property type="molecule type" value="Genomic_DNA"/>
</dbReference>
<evidence type="ECO:0000256" key="2">
    <source>
        <dbReference type="SAM" id="SignalP"/>
    </source>
</evidence>
<reference evidence="4" key="1">
    <citation type="submission" date="2016-06" db="EMBL/GenBank/DDBJ databases">
        <title>Parallel loss of symbiosis genes in relatives of nitrogen-fixing non-legume Parasponia.</title>
        <authorList>
            <person name="Van Velzen R."/>
            <person name="Holmer R."/>
            <person name="Bu F."/>
            <person name="Rutten L."/>
            <person name="Van Zeijl A."/>
            <person name="Liu W."/>
            <person name="Santuari L."/>
            <person name="Cao Q."/>
            <person name="Sharma T."/>
            <person name="Shen D."/>
            <person name="Roswanjaya Y."/>
            <person name="Wardhani T."/>
            <person name="Kalhor M.S."/>
            <person name="Jansen J."/>
            <person name="Van den Hoogen J."/>
            <person name="Gungor B."/>
            <person name="Hartog M."/>
            <person name="Hontelez J."/>
            <person name="Verver J."/>
            <person name="Yang W.-C."/>
            <person name="Schijlen E."/>
            <person name="Repin R."/>
            <person name="Schilthuizen M."/>
            <person name="Schranz E."/>
            <person name="Heidstra R."/>
            <person name="Miyata K."/>
            <person name="Fedorova E."/>
            <person name="Kohlen W."/>
            <person name="Bisseling T."/>
            <person name="Smit S."/>
            <person name="Geurts R."/>
        </authorList>
    </citation>
    <scope>NUCLEOTIDE SEQUENCE [LARGE SCALE GENOMIC DNA]</scope>
    <source>
        <strain evidence="4">cv. RG33-2</strain>
    </source>
</reference>
<feature type="signal peptide" evidence="2">
    <location>
        <begin position="1"/>
        <end position="21"/>
    </location>
</feature>
<accession>A0A2P5E5P8</accession>
<proteinExistence type="predicted"/>
<feature type="compositionally biased region" description="Basic and acidic residues" evidence="1">
    <location>
        <begin position="73"/>
        <end position="89"/>
    </location>
</feature>
<gene>
    <name evidence="3" type="ORF">TorRG33x02_233540</name>
</gene>
<name>A0A2P5E5P8_TREOI</name>
<feature type="compositionally biased region" description="Basic and acidic residues" evidence="1">
    <location>
        <begin position="198"/>
        <end position="210"/>
    </location>
</feature>
<dbReference type="Proteomes" id="UP000237000">
    <property type="component" value="Unassembled WGS sequence"/>
</dbReference>
<sequence>MANKLALTFTLVCFFFAFSHAVNDVVEELKETPLPESDPKASTTTTPNIFLPTERPESDPVNTVEFEPESLVESEHVEKEEEEVPKDSEPVNSVPLTVISFRPINDRHFPRRPFPLTFRHGHGCRHQHLRLRLRRSAWGPRSYGDDMILSRQDQTSDPVFGGGVRQIPARWVKFGHMDEIDSPHHHHHYHHGHHRHHHDDEAEHEHEHEHEHKHKHDHGFGSGLLKSFRKFLNHF</sequence>
<feature type="region of interest" description="Disordered" evidence="1">
    <location>
        <begin position="32"/>
        <end position="91"/>
    </location>
</feature>
<keyword evidence="4" id="KW-1185">Reference proteome</keyword>